<reference evidence="2 3" key="1">
    <citation type="journal article" date="2018" name="Plant J.">
        <title>Genome sequences of Chlorella sorokiniana UTEX 1602 and Micractinium conductrix SAG 241.80: implications to maltose excretion by a green alga.</title>
        <authorList>
            <person name="Arriola M.B."/>
            <person name="Velmurugan N."/>
            <person name="Zhang Y."/>
            <person name="Plunkett M.H."/>
            <person name="Hondzo H."/>
            <person name="Barney B.M."/>
        </authorList>
    </citation>
    <scope>NUCLEOTIDE SEQUENCE [LARGE SCALE GENOMIC DNA]</scope>
    <source>
        <strain evidence="2 3">SAG 241.80</strain>
    </source>
</reference>
<proteinExistence type="predicted"/>
<feature type="region of interest" description="Disordered" evidence="1">
    <location>
        <begin position="1"/>
        <end position="66"/>
    </location>
</feature>
<evidence type="ECO:0000313" key="3">
    <source>
        <dbReference type="Proteomes" id="UP000239649"/>
    </source>
</evidence>
<accession>A0A2P6VPZ7</accession>
<dbReference type="Proteomes" id="UP000239649">
    <property type="component" value="Unassembled WGS sequence"/>
</dbReference>
<gene>
    <name evidence="2" type="ORF">C2E20_0014</name>
</gene>
<keyword evidence="3" id="KW-1185">Reference proteome</keyword>
<dbReference type="AlphaFoldDB" id="A0A2P6VPZ7"/>
<evidence type="ECO:0000256" key="1">
    <source>
        <dbReference type="SAM" id="MobiDB-lite"/>
    </source>
</evidence>
<evidence type="ECO:0000313" key="2">
    <source>
        <dbReference type="EMBL" id="PSC76173.1"/>
    </source>
</evidence>
<organism evidence="2 3">
    <name type="scientific">Micractinium conductrix</name>
    <dbReference type="NCBI Taxonomy" id="554055"/>
    <lineage>
        <taxon>Eukaryota</taxon>
        <taxon>Viridiplantae</taxon>
        <taxon>Chlorophyta</taxon>
        <taxon>core chlorophytes</taxon>
        <taxon>Trebouxiophyceae</taxon>
        <taxon>Chlorellales</taxon>
        <taxon>Chlorellaceae</taxon>
        <taxon>Chlorella clade</taxon>
        <taxon>Micractinium</taxon>
    </lineage>
</organism>
<dbReference type="OrthoDB" id="10674868at2759"/>
<feature type="compositionally biased region" description="Low complexity" evidence="1">
    <location>
        <begin position="15"/>
        <end position="56"/>
    </location>
</feature>
<sequence length="325" mass="33310">MQGAPSLAHSGPLGGPSAAGLAVAPSMPGWPDAGPAAAPSLAPQQAALQPAATALGGQPGPPGHPSPMLVEPVAKEEMWLLSQAYGSMTVEQKAKLAAQPPEVRQFVLRERMRKTKEQLDLLQRQRAGTTAAGLPAQPLHPTPEAWRGNPAGGGAPDMVPQQQQPGLAPAEQWAAGGAALPGAAGQQALMHAQHAQQQLLARGPLPAAMLDPGSAGAPMGHSPQPAAVLPGMVPQPLPPQLYSQQQQQQQVVLPGSMPGAAPPAAQLAAAPGVAAGGSARPPAAPFLAMSEADRMEHLRQLKRRQNDWLEQQRRAAAMLSESISG</sequence>
<dbReference type="EMBL" id="LHPF02000001">
    <property type="protein sequence ID" value="PSC76173.1"/>
    <property type="molecule type" value="Genomic_DNA"/>
</dbReference>
<feature type="region of interest" description="Disordered" evidence="1">
    <location>
        <begin position="206"/>
        <end position="264"/>
    </location>
</feature>
<name>A0A2P6VPZ7_9CHLO</name>
<protein>
    <submittedName>
        <fullName evidence="2">Uncharacterized protein</fullName>
    </submittedName>
</protein>
<feature type="compositionally biased region" description="Low complexity" evidence="1">
    <location>
        <begin position="240"/>
        <end position="264"/>
    </location>
</feature>
<comment type="caution">
    <text evidence="2">The sequence shown here is derived from an EMBL/GenBank/DDBJ whole genome shotgun (WGS) entry which is preliminary data.</text>
</comment>
<feature type="region of interest" description="Disordered" evidence="1">
    <location>
        <begin position="130"/>
        <end position="169"/>
    </location>
</feature>